<dbReference type="EMBL" id="JBJQOH010000006">
    <property type="protein sequence ID" value="KAL3684522.1"/>
    <property type="molecule type" value="Genomic_DNA"/>
</dbReference>
<reference evidence="10 11" key="1">
    <citation type="submission" date="2024-09" db="EMBL/GenBank/DDBJ databases">
        <title>Chromosome-scale assembly of Riccia sorocarpa.</title>
        <authorList>
            <person name="Paukszto L."/>
        </authorList>
    </citation>
    <scope>NUCLEOTIDE SEQUENCE [LARGE SCALE GENOMIC DNA]</scope>
    <source>
        <strain evidence="10">LP-2024</strain>
        <tissue evidence="10">Aerial parts of the thallus</tissue>
    </source>
</reference>
<feature type="transmembrane region" description="Helical" evidence="8">
    <location>
        <begin position="747"/>
        <end position="768"/>
    </location>
</feature>
<evidence type="ECO:0000256" key="1">
    <source>
        <dbReference type="ARBA" id="ARBA00004141"/>
    </source>
</evidence>
<dbReference type="InterPro" id="IPR002110">
    <property type="entry name" value="Ankyrin_rpt"/>
</dbReference>
<accession>A0ABD3H1R0</accession>
<dbReference type="SUPFAM" id="SSF48403">
    <property type="entry name" value="Ankyrin repeat"/>
    <property type="match status" value="1"/>
</dbReference>
<comment type="subcellular location">
    <subcellularLocation>
        <location evidence="1">Membrane</location>
        <topology evidence="1">Multi-pass membrane protein</topology>
    </subcellularLocation>
</comment>
<dbReference type="Gene3D" id="1.25.40.20">
    <property type="entry name" value="Ankyrin repeat-containing domain"/>
    <property type="match status" value="1"/>
</dbReference>
<evidence type="ECO:0000256" key="3">
    <source>
        <dbReference type="ARBA" id="ARBA00022737"/>
    </source>
</evidence>
<feature type="transmembrane region" description="Helical" evidence="8">
    <location>
        <begin position="827"/>
        <end position="848"/>
    </location>
</feature>
<organism evidence="10 11">
    <name type="scientific">Riccia sorocarpa</name>
    <dbReference type="NCBI Taxonomy" id="122646"/>
    <lineage>
        <taxon>Eukaryota</taxon>
        <taxon>Viridiplantae</taxon>
        <taxon>Streptophyta</taxon>
        <taxon>Embryophyta</taxon>
        <taxon>Marchantiophyta</taxon>
        <taxon>Marchantiopsida</taxon>
        <taxon>Marchantiidae</taxon>
        <taxon>Marchantiales</taxon>
        <taxon>Ricciaceae</taxon>
        <taxon>Riccia</taxon>
    </lineage>
</organism>
<feature type="domain" description="PGG" evidence="9">
    <location>
        <begin position="697"/>
        <end position="813"/>
    </location>
</feature>
<keyword evidence="5 7" id="KW-0040">ANK repeat</keyword>
<keyword evidence="6 8" id="KW-0472">Membrane</keyword>
<evidence type="ECO:0000313" key="10">
    <source>
        <dbReference type="EMBL" id="KAL3684522.1"/>
    </source>
</evidence>
<proteinExistence type="predicted"/>
<dbReference type="InterPro" id="IPR026961">
    <property type="entry name" value="PGG_dom"/>
</dbReference>
<dbReference type="AlphaFoldDB" id="A0ABD3H1R0"/>
<evidence type="ECO:0000256" key="6">
    <source>
        <dbReference type="ARBA" id="ARBA00023136"/>
    </source>
</evidence>
<name>A0ABD3H1R0_9MARC</name>
<keyword evidence="4 8" id="KW-1133">Transmembrane helix</keyword>
<dbReference type="PANTHER" id="PTHR24186:SF38">
    <property type="entry name" value="ANKYRIN REPEAT FAMILY PROTEIN"/>
    <property type="match status" value="1"/>
</dbReference>
<dbReference type="Pfam" id="PF13962">
    <property type="entry name" value="PGG"/>
    <property type="match status" value="1"/>
</dbReference>
<dbReference type="GO" id="GO:0016020">
    <property type="term" value="C:membrane"/>
    <property type="evidence" value="ECO:0007669"/>
    <property type="project" value="UniProtKB-SubCell"/>
</dbReference>
<evidence type="ECO:0000256" key="7">
    <source>
        <dbReference type="PROSITE-ProRule" id="PRU00023"/>
    </source>
</evidence>
<feature type="transmembrane region" description="Helical" evidence="8">
    <location>
        <begin position="789"/>
        <end position="815"/>
    </location>
</feature>
<gene>
    <name evidence="10" type="ORF">R1sor_002544</name>
</gene>
<keyword evidence="2 8" id="KW-0812">Transmembrane</keyword>
<dbReference type="Proteomes" id="UP001633002">
    <property type="component" value="Unassembled WGS sequence"/>
</dbReference>
<evidence type="ECO:0000313" key="11">
    <source>
        <dbReference type="Proteomes" id="UP001633002"/>
    </source>
</evidence>
<evidence type="ECO:0000256" key="2">
    <source>
        <dbReference type="ARBA" id="ARBA00022692"/>
    </source>
</evidence>
<evidence type="ECO:0000259" key="9">
    <source>
        <dbReference type="Pfam" id="PF13962"/>
    </source>
</evidence>
<keyword evidence="3" id="KW-0677">Repeat</keyword>
<keyword evidence="11" id="KW-1185">Reference proteome</keyword>
<feature type="repeat" description="ANK" evidence="7">
    <location>
        <begin position="550"/>
        <end position="575"/>
    </location>
</feature>
<protein>
    <recommendedName>
        <fullName evidence="9">PGG domain-containing protein</fullName>
    </recommendedName>
</protein>
<dbReference type="InterPro" id="IPR036770">
    <property type="entry name" value="Ankyrin_rpt-contain_sf"/>
</dbReference>
<sequence length="868" mass="97715">MEIEDFENDRLLLGRWERAVECADGPDLMQCLVKEPRLVRIRTGKSFNVLHLAVRKDWYGLVSQIAQIFSPNTSDELESRLPVLQPKVLSDLLIEKENYVGDSDDIRCCRSGLDVFAMACINCHQEINTLLYGIYQSCIDSFDDHPYGQRNLYKKGLYSGYTTEEWQLHVRDPNDLSAENKNLQRAELVKTFETIFPDLTKWFKLKSAPSLNSVEELEKLDDVVQLWIVTSPFLPLSECLILQLCVDPDEVRSRLCPYNCEDENLERCGYYGVDNLPTIKHHIVQKLEDISFVRYLLTISDSRRTVLHYLSVKGAAGGLSFLLGWLGSVAKHMDSSSPESEFTGLRSCFDMLDSSGRTAFELCLALPWQVEDSEDGDSLEEGDPLQIFSFLQPFNLKINRGPPRWDWKIDIFAYLIDHKTVHEVNGFLIDRDCDNIRIPDYTAAVAVINSPHLNSKIRLTKMKTLLDFPDFIPHGIISRPGVREGNDLSHADEQYDEDLTPLQQAVSMGDIAMVRLLAKDNRAWDPARFKNQKMVTCKYDMQIDVRCKPGCKSALHFAAEQGSPEMIRALLDSGAFDPCSRDDKGDTALHSAAHSSGPFSFPVMLTDFVDIPDTNVHAGEFYLDRKGLLASMLPMARVKRQEARYQGCLNMLLQAGVDIWQVNNENQVAFLHEGASPEYSLWWYEKLDNETLQQTTKLTTAANALSVTAALVATASYIGPLQPPLGYGSDGNDPVDKVQADFLSVRVFIVCNTLAFYIALVAIMLSLTPSLPMPQESMLDELKRIRRSVTLGLISLIMAIVAILVAFASASIAVIPKSWNDKGLTGSTLALGGLMCLVVLVLCCIRAARLMFHKNQTIRSVYRRWVYI</sequence>
<dbReference type="SMART" id="SM00248">
    <property type="entry name" value="ANK"/>
    <property type="match status" value="3"/>
</dbReference>
<evidence type="ECO:0000256" key="8">
    <source>
        <dbReference type="SAM" id="Phobius"/>
    </source>
</evidence>
<dbReference type="Pfam" id="PF12796">
    <property type="entry name" value="Ank_2"/>
    <property type="match status" value="1"/>
</dbReference>
<dbReference type="PANTHER" id="PTHR24186">
    <property type="entry name" value="PROTEIN PHOSPHATASE 1 REGULATORY SUBUNIT"/>
    <property type="match status" value="1"/>
</dbReference>
<evidence type="ECO:0000256" key="4">
    <source>
        <dbReference type="ARBA" id="ARBA00022989"/>
    </source>
</evidence>
<evidence type="ECO:0000256" key="5">
    <source>
        <dbReference type="ARBA" id="ARBA00023043"/>
    </source>
</evidence>
<dbReference type="PROSITE" id="PS50088">
    <property type="entry name" value="ANK_REPEAT"/>
    <property type="match status" value="1"/>
</dbReference>
<comment type="caution">
    <text evidence="10">The sequence shown here is derived from an EMBL/GenBank/DDBJ whole genome shotgun (WGS) entry which is preliminary data.</text>
</comment>
<dbReference type="PROSITE" id="PS50297">
    <property type="entry name" value="ANK_REP_REGION"/>
    <property type="match status" value="1"/>
</dbReference>